<dbReference type="AlphaFoldDB" id="A0A0D2K4Y5"/>
<gene>
    <name evidence="1" type="ORF">MNEG_2432</name>
</gene>
<dbReference type="RefSeq" id="XP_013904542.1">
    <property type="nucleotide sequence ID" value="XM_014049088.1"/>
</dbReference>
<dbReference type="GeneID" id="25735310"/>
<proteinExistence type="predicted"/>
<feature type="non-terminal residue" evidence="1">
    <location>
        <position position="83"/>
    </location>
</feature>
<feature type="non-terminal residue" evidence="1">
    <location>
        <position position="1"/>
    </location>
</feature>
<organism evidence="1 2">
    <name type="scientific">Monoraphidium neglectum</name>
    <dbReference type="NCBI Taxonomy" id="145388"/>
    <lineage>
        <taxon>Eukaryota</taxon>
        <taxon>Viridiplantae</taxon>
        <taxon>Chlorophyta</taxon>
        <taxon>core chlorophytes</taxon>
        <taxon>Chlorophyceae</taxon>
        <taxon>CS clade</taxon>
        <taxon>Sphaeropleales</taxon>
        <taxon>Selenastraceae</taxon>
        <taxon>Monoraphidium</taxon>
    </lineage>
</organism>
<reference evidence="1 2" key="1">
    <citation type="journal article" date="2013" name="BMC Genomics">
        <title>Reconstruction of the lipid metabolism for the microalga Monoraphidium neglectum from its genome sequence reveals characteristics suitable for biofuel production.</title>
        <authorList>
            <person name="Bogen C."/>
            <person name="Al-Dilaimi A."/>
            <person name="Albersmeier A."/>
            <person name="Wichmann J."/>
            <person name="Grundmann M."/>
            <person name="Rupp O."/>
            <person name="Lauersen K.J."/>
            <person name="Blifernez-Klassen O."/>
            <person name="Kalinowski J."/>
            <person name="Goesmann A."/>
            <person name="Mussgnug J.H."/>
            <person name="Kruse O."/>
        </authorList>
    </citation>
    <scope>NUCLEOTIDE SEQUENCE [LARGE SCALE GENOMIC DNA]</scope>
    <source>
        <strain evidence="1 2">SAG 48.87</strain>
    </source>
</reference>
<keyword evidence="2" id="KW-1185">Reference proteome</keyword>
<name>A0A0D2K4Y5_9CHLO</name>
<dbReference type="Proteomes" id="UP000054498">
    <property type="component" value="Unassembled WGS sequence"/>
</dbReference>
<sequence length="83" mass="8300">ADVQATLNVPKFNIATLSRGMKQPGLSRRGAAPNEAAEAAEGVAALLVRVSGSGTWAAFELAAASGAARYMERDGGVAAAAVD</sequence>
<evidence type="ECO:0000313" key="1">
    <source>
        <dbReference type="EMBL" id="KIZ05523.1"/>
    </source>
</evidence>
<dbReference type="EMBL" id="KK100494">
    <property type="protein sequence ID" value="KIZ05523.1"/>
    <property type="molecule type" value="Genomic_DNA"/>
</dbReference>
<evidence type="ECO:0000313" key="2">
    <source>
        <dbReference type="Proteomes" id="UP000054498"/>
    </source>
</evidence>
<accession>A0A0D2K4Y5</accession>
<protein>
    <submittedName>
        <fullName evidence="1">Uncharacterized protein</fullName>
    </submittedName>
</protein>
<dbReference type="KEGG" id="mng:MNEG_2432"/>